<dbReference type="AlphaFoldDB" id="V4HD33"/>
<name>V4HD33_9EURY</name>
<organism evidence="1 2">
    <name type="scientific">Candidatus Halobonum tyrrellensis G22</name>
    <dbReference type="NCBI Taxonomy" id="1324957"/>
    <lineage>
        <taxon>Archaea</taxon>
        <taxon>Methanobacteriati</taxon>
        <taxon>Methanobacteriota</taxon>
        <taxon>Stenosarchaea group</taxon>
        <taxon>Halobacteria</taxon>
        <taxon>Halobacteriales</taxon>
        <taxon>Haloferacaceae</taxon>
        <taxon>Candidatus Halobonum</taxon>
    </lineage>
</organism>
<reference evidence="1 2" key="1">
    <citation type="journal article" date="2013" name="Genome Announc.">
        <title>Draft Genome Sequence of 'Candidatus Halobonum tyrrellensis' Strain G22, Isolated from the Hypersaline Waters of Lake Tyrrell, Australia.</title>
        <authorList>
            <person name="Ugalde J.A."/>
            <person name="Narasingarao P."/>
            <person name="Kuo S."/>
            <person name="Podell S."/>
            <person name="Allen E.E."/>
        </authorList>
    </citation>
    <scope>NUCLEOTIDE SEQUENCE [LARGE SCALE GENOMIC DNA]</scope>
    <source>
        <strain evidence="1 2">G22</strain>
    </source>
</reference>
<accession>V4HD33</accession>
<protein>
    <submittedName>
        <fullName evidence="1">Uncharacterized protein</fullName>
    </submittedName>
</protein>
<gene>
    <name evidence="1" type="ORF">K933_11671</name>
</gene>
<keyword evidence="2" id="KW-1185">Reference proteome</keyword>
<evidence type="ECO:0000313" key="1">
    <source>
        <dbReference type="EMBL" id="ESP87973.1"/>
    </source>
</evidence>
<proteinExistence type="predicted"/>
<dbReference type="Proteomes" id="UP000017840">
    <property type="component" value="Unassembled WGS sequence"/>
</dbReference>
<sequence>MTDQLSDDRLVQVRESTGEALAGSSDPVVELRFLTEGARRGEVADGVGWLQAYAVGDGYVVTDAAPTWSNWYVVPERRIGELLAELAGDSWEVRSCSIEPEPDWLSRYR</sequence>
<dbReference type="EMBL" id="ASGZ01000037">
    <property type="protein sequence ID" value="ESP87973.1"/>
    <property type="molecule type" value="Genomic_DNA"/>
</dbReference>
<evidence type="ECO:0000313" key="2">
    <source>
        <dbReference type="Proteomes" id="UP000017840"/>
    </source>
</evidence>
<dbReference type="RefSeq" id="WP_023394914.1">
    <property type="nucleotide sequence ID" value="NZ_ASGZ01000037.1"/>
</dbReference>
<comment type="caution">
    <text evidence="1">The sequence shown here is derived from an EMBL/GenBank/DDBJ whole genome shotgun (WGS) entry which is preliminary data.</text>
</comment>